<dbReference type="InterPro" id="IPR008920">
    <property type="entry name" value="TF_FadR/GntR_C"/>
</dbReference>
<dbReference type="Pfam" id="PF00392">
    <property type="entry name" value="GntR"/>
    <property type="match status" value="1"/>
</dbReference>
<dbReference type="InterPro" id="IPR036390">
    <property type="entry name" value="WH_DNA-bd_sf"/>
</dbReference>
<dbReference type="InterPro" id="IPR011711">
    <property type="entry name" value="GntR_C"/>
</dbReference>
<dbReference type="SMART" id="SM00345">
    <property type="entry name" value="HTH_GNTR"/>
    <property type="match status" value="1"/>
</dbReference>
<evidence type="ECO:0000259" key="4">
    <source>
        <dbReference type="PROSITE" id="PS50949"/>
    </source>
</evidence>
<dbReference type="RefSeq" id="WP_305963135.1">
    <property type="nucleotide sequence ID" value="NZ_JAVAMQ010000007.1"/>
</dbReference>
<organism evidence="5 6">
    <name type="scientific">Paracoccus spongiarum</name>
    <dbReference type="NCBI Taxonomy" id="3064387"/>
    <lineage>
        <taxon>Bacteria</taxon>
        <taxon>Pseudomonadati</taxon>
        <taxon>Pseudomonadota</taxon>
        <taxon>Alphaproteobacteria</taxon>
        <taxon>Rhodobacterales</taxon>
        <taxon>Paracoccaceae</taxon>
        <taxon>Paracoccus</taxon>
    </lineage>
</organism>
<dbReference type="EMBL" id="JAVAMQ010000007">
    <property type="protein sequence ID" value="MDP5307284.1"/>
    <property type="molecule type" value="Genomic_DNA"/>
</dbReference>
<dbReference type="PANTHER" id="PTHR43537">
    <property type="entry name" value="TRANSCRIPTIONAL REGULATOR, GNTR FAMILY"/>
    <property type="match status" value="1"/>
</dbReference>
<evidence type="ECO:0000256" key="1">
    <source>
        <dbReference type="ARBA" id="ARBA00023015"/>
    </source>
</evidence>
<keyword evidence="1" id="KW-0805">Transcription regulation</keyword>
<dbReference type="CDD" id="cd07377">
    <property type="entry name" value="WHTH_GntR"/>
    <property type="match status" value="1"/>
</dbReference>
<accession>A0ABT9JBS7</accession>
<evidence type="ECO:0000313" key="6">
    <source>
        <dbReference type="Proteomes" id="UP001224997"/>
    </source>
</evidence>
<keyword evidence="6" id="KW-1185">Reference proteome</keyword>
<name>A0ABT9JBS7_9RHOB</name>
<dbReference type="Gene3D" id="1.20.120.530">
    <property type="entry name" value="GntR ligand-binding domain-like"/>
    <property type="match status" value="1"/>
</dbReference>
<evidence type="ECO:0000313" key="5">
    <source>
        <dbReference type="EMBL" id="MDP5307284.1"/>
    </source>
</evidence>
<dbReference type="SUPFAM" id="SSF46785">
    <property type="entry name" value="Winged helix' DNA-binding domain"/>
    <property type="match status" value="1"/>
</dbReference>
<dbReference type="SUPFAM" id="SSF48008">
    <property type="entry name" value="GntR ligand-binding domain-like"/>
    <property type="match status" value="1"/>
</dbReference>
<sequence length="234" mass="26284">MPQPENAAALLPSLDEIRPPSVTDQIYEALYERVINLTLPPGARLSEAEVAAQMGVSRQPVRDAFYRLSQQGFIVIRPQRATVVTRISEEAIRQAHFIREALEIACIREAAHLLGPADHARLDLLIARQAEAIAADDRRAFHALDEQFHHDICALSGLGFVWTLVKDNKGHMDRARYMSLSYNATNAMQEHREILSALRARDAEQGVAAIRAHLGRINETLERLRREQPEMLGS</sequence>
<keyword evidence="3" id="KW-0804">Transcription</keyword>
<dbReference type="Gene3D" id="1.10.10.10">
    <property type="entry name" value="Winged helix-like DNA-binding domain superfamily/Winged helix DNA-binding domain"/>
    <property type="match status" value="1"/>
</dbReference>
<gene>
    <name evidence="5" type="ORF">Q5Y72_09265</name>
</gene>
<dbReference type="Pfam" id="PF07729">
    <property type="entry name" value="FCD"/>
    <property type="match status" value="1"/>
</dbReference>
<evidence type="ECO:0000256" key="3">
    <source>
        <dbReference type="ARBA" id="ARBA00023163"/>
    </source>
</evidence>
<reference evidence="5 6" key="1">
    <citation type="submission" date="2023-08" db="EMBL/GenBank/DDBJ databases">
        <authorList>
            <person name="Park J.-S."/>
        </authorList>
    </citation>
    <scope>NUCLEOTIDE SEQUENCE [LARGE SCALE GENOMIC DNA]</scope>
    <source>
        <strain evidence="5 6">2205BS29-5</strain>
    </source>
</reference>
<protein>
    <submittedName>
        <fullName evidence="5">GntR family transcriptional regulator</fullName>
    </submittedName>
</protein>
<keyword evidence="2" id="KW-0238">DNA-binding</keyword>
<dbReference type="PANTHER" id="PTHR43537:SF5">
    <property type="entry name" value="UXU OPERON TRANSCRIPTIONAL REGULATOR"/>
    <property type="match status" value="1"/>
</dbReference>
<dbReference type="PRINTS" id="PR00035">
    <property type="entry name" value="HTHGNTR"/>
</dbReference>
<dbReference type="InterPro" id="IPR036388">
    <property type="entry name" value="WH-like_DNA-bd_sf"/>
</dbReference>
<proteinExistence type="predicted"/>
<dbReference type="InterPro" id="IPR000524">
    <property type="entry name" value="Tscrpt_reg_HTH_GntR"/>
</dbReference>
<feature type="domain" description="HTH gntR-type" evidence="4">
    <location>
        <begin position="20"/>
        <end position="87"/>
    </location>
</feature>
<dbReference type="SMART" id="SM00895">
    <property type="entry name" value="FCD"/>
    <property type="match status" value="1"/>
</dbReference>
<dbReference type="PROSITE" id="PS50949">
    <property type="entry name" value="HTH_GNTR"/>
    <property type="match status" value="1"/>
</dbReference>
<dbReference type="Proteomes" id="UP001224997">
    <property type="component" value="Unassembled WGS sequence"/>
</dbReference>
<comment type="caution">
    <text evidence="5">The sequence shown here is derived from an EMBL/GenBank/DDBJ whole genome shotgun (WGS) entry which is preliminary data.</text>
</comment>
<evidence type="ECO:0000256" key="2">
    <source>
        <dbReference type="ARBA" id="ARBA00023125"/>
    </source>
</evidence>